<dbReference type="EMBL" id="JBHULZ010000041">
    <property type="protein sequence ID" value="MFD2698039.1"/>
    <property type="molecule type" value="Genomic_DNA"/>
</dbReference>
<proteinExistence type="predicted"/>
<dbReference type="InterPro" id="IPR041268">
    <property type="entry name" value="HU-CCDC81_bac_2"/>
</dbReference>
<evidence type="ECO:0000259" key="3">
    <source>
        <dbReference type="PROSITE" id="PS51724"/>
    </source>
</evidence>
<name>A0ABW5SFY4_9FLAO</name>
<evidence type="ECO:0000256" key="1">
    <source>
        <dbReference type="ARBA" id="ARBA00023125"/>
    </source>
</evidence>
<dbReference type="InterPro" id="IPR040495">
    <property type="entry name" value="HU-CCDC81_bac_1"/>
</dbReference>
<keyword evidence="5" id="KW-1185">Reference proteome</keyword>
<dbReference type="Proteomes" id="UP001597357">
    <property type="component" value="Unassembled WGS sequence"/>
</dbReference>
<feature type="coiled-coil region" evidence="2">
    <location>
        <begin position="185"/>
        <end position="217"/>
    </location>
</feature>
<reference evidence="5" key="1">
    <citation type="journal article" date="2019" name="Int. J. Syst. Evol. Microbiol.">
        <title>The Global Catalogue of Microorganisms (GCM) 10K type strain sequencing project: providing services to taxonomists for standard genome sequencing and annotation.</title>
        <authorList>
            <consortium name="The Broad Institute Genomics Platform"/>
            <consortium name="The Broad Institute Genome Sequencing Center for Infectious Disease"/>
            <person name="Wu L."/>
            <person name="Ma J."/>
        </authorList>
    </citation>
    <scope>NUCLEOTIDE SEQUENCE [LARGE SCALE GENOMIC DNA]</scope>
    <source>
        <strain evidence="5">KCTC 42255</strain>
    </source>
</reference>
<keyword evidence="2" id="KW-0175">Coiled coil</keyword>
<keyword evidence="1" id="KW-0238">DNA-binding</keyword>
<dbReference type="InterPro" id="IPR007730">
    <property type="entry name" value="SPOR-like_dom"/>
</dbReference>
<dbReference type="InterPro" id="IPR010992">
    <property type="entry name" value="IHF-like_DNA-bd_dom_sf"/>
</dbReference>
<dbReference type="SUPFAM" id="SSF47729">
    <property type="entry name" value="IHF-like DNA-binding proteins"/>
    <property type="match status" value="1"/>
</dbReference>
<dbReference type="RefSeq" id="WP_379046949.1">
    <property type="nucleotide sequence ID" value="NZ_JBHULZ010000041.1"/>
</dbReference>
<protein>
    <submittedName>
        <fullName evidence="4">SPOR domain-containing protein</fullName>
    </submittedName>
</protein>
<dbReference type="Pfam" id="PF18175">
    <property type="entry name" value="HU-CCDC81_bac_2"/>
    <property type="match status" value="1"/>
</dbReference>
<dbReference type="Gene3D" id="3.30.70.1070">
    <property type="entry name" value="Sporulation related repeat"/>
    <property type="match status" value="1"/>
</dbReference>
<dbReference type="InterPro" id="IPR036680">
    <property type="entry name" value="SPOR-like_sf"/>
</dbReference>
<sequence>MSLDQQIKDLLYRHDCVIIPGFGGILAQRQSAKIHESTQNIAPPYKKISFNAQLKQDDGLLVNYIAKVSNLSYEEAKAKVNREVNDLINSLEKYDEVCFGSLGNFKLDQNKVLFEANPTINLLTEAFGLTTTQLPGSRKPAVINLPEESKQEKEKTLQPKESKFPFLRVASASIIFLGIAGFLGYQQLKQEVNNHNLAAQEAANQKVEQKIQEATFALSNPLPEIVYKVKQAPRGNYHIVAGAFREKENASKKTQQLRTLGFPAREIGKNQYGLHQVIYASYQNRSEALKALKTIQTTKEEGAWLLVKAL</sequence>
<dbReference type="Pfam" id="PF18174">
    <property type="entry name" value="HU-CCDC81_bac_1"/>
    <property type="match status" value="1"/>
</dbReference>
<dbReference type="PROSITE" id="PS51724">
    <property type="entry name" value="SPOR"/>
    <property type="match status" value="1"/>
</dbReference>
<feature type="domain" description="SPOR" evidence="3">
    <location>
        <begin position="231"/>
        <end position="310"/>
    </location>
</feature>
<evidence type="ECO:0000313" key="5">
    <source>
        <dbReference type="Proteomes" id="UP001597357"/>
    </source>
</evidence>
<dbReference type="Pfam" id="PF05036">
    <property type="entry name" value="SPOR"/>
    <property type="match status" value="1"/>
</dbReference>
<accession>A0ABW5SFY4</accession>
<gene>
    <name evidence="4" type="ORF">ACFSQ0_08555</name>
</gene>
<organism evidence="4 5">
    <name type="scientific">Mesonia sediminis</name>
    <dbReference type="NCBI Taxonomy" id="1703946"/>
    <lineage>
        <taxon>Bacteria</taxon>
        <taxon>Pseudomonadati</taxon>
        <taxon>Bacteroidota</taxon>
        <taxon>Flavobacteriia</taxon>
        <taxon>Flavobacteriales</taxon>
        <taxon>Flavobacteriaceae</taxon>
        <taxon>Mesonia</taxon>
    </lineage>
</organism>
<dbReference type="SUPFAM" id="SSF110997">
    <property type="entry name" value="Sporulation related repeat"/>
    <property type="match status" value="1"/>
</dbReference>
<evidence type="ECO:0000313" key="4">
    <source>
        <dbReference type="EMBL" id="MFD2698039.1"/>
    </source>
</evidence>
<comment type="caution">
    <text evidence="4">The sequence shown here is derived from an EMBL/GenBank/DDBJ whole genome shotgun (WGS) entry which is preliminary data.</text>
</comment>
<evidence type="ECO:0000256" key="2">
    <source>
        <dbReference type="SAM" id="Coils"/>
    </source>
</evidence>